<feature type="compositionally biased region" description="Polar residues" evidence="1">
    <location>
        <begin position="14"/>
        <end position="43"/>
    </location>
</feature>
<accession>A0A0B6ZK62</accession>
<name>A0A0B6ZK62_9EUPU</name>
<dbReference type="EMBL" id="HACG01022119">
    <property type="protein sequence ID" value="CEK68984.1"/>
    <property type="molecule type" value="Transcribed_RNA"/>
</dbReference>
<feature type="compositionally biased region" description="Low complexity" evidence="1">
    <location>
        <begin position="66"/>
        <end position="77"/>
    </location>
</feature>
<proteinExistence type="predicted"/>
<reference evidence="2" key="1">
    <citation type="submission" date="2014-12" db="EMBL/GenBank/DDBJ databases">
        <title>Insight into the proteome of Arion vulgaris.</title>
        <authorList>
            <person name="Aradska J."/>
            <person name="Bulat T."/>
            <person name="Smidak R."/>
            <person name="Sarate P."/>
            <person name="Gangsoo J."/>
            <person name="Sialana F."/>
            <person name="Bilban M."/>
            <person name="Lubec G."/>
        </authorList>
    </citation>
    <scope>NUCLEOTIDE SEQUENCE</scope>
    <source>
        <tissue evidence="2">Skin</tissue>
    </source>
</reference>
<evidence type="ECO:0000256" key="1">
    <source>
        <dbReference type="SAM" id="MobiDB-lite"/>
    </source>
</evidence>
<feature type="region of interest" description="Disordered" evidence="1">
    <location>
        <begin position="210"/>
        <end position="254"/>
    </location>
</feature>
<organism evidence="2">
    <name type="scientific">Arion vulgaris</name>
    <dbReference type="NCBI Taxonomy" id="1028688"/>
    <lineage>
        <taxon>Eukaryota</taxon>
        <taxon>Metazoa</taxon>
        <taxon>Spiralia</taxon>
        <taxon>Lophotrochozoa</taxon>
        <taxon>Mollusca</taxon>
        <taxon>Gastropoda</taxon>
        <taxon>Heterobranchia</taxon>
        <taxon>Euthyneura</taxon>
        <taxon>Panpulmonata</taxon>
        <taxon>Eupulmonata</taxon>
        <taxon>Stylommatophora</taxon>
        <taxon>Helicina</taxon>
        <taxon>Arionoidea</taxon>
        <taxon>Arionidae</taxon>
        <taxon>Arion</taxon>
    </lineage>
</organism>
<feature type="non-terminal residue" evidence="2">
    <location>
        <position position="1"/>
    </location>
</feature>
<protein>
    <submittedName>
        <fullName evidence="2">Uncharacterized protein</fullName>
    </submittedName>
</protein>
<sequence>VRPKTVHQFGKENPMQSGQSPVTKSKSQEINSSSQNVADQTPFINKVAFKWKRAGHKDQPATSKSPPKGGTTTQKQTVGPARKRGRSRMSIDPTVPIIPTEVIVYPKLQLPQVQSSVCKYEVMYFPAGMKTSSTRINSSNCDKYVETGNMSQAVQQLVSKAKQTNDNSHRKIVPTVIANTTTKTKRRGRPPAAQDFSTVTEVVMIKEIGKPSVVQSLTTHKTDSKNEHSKVSTTQKTSGETRTKKSLADTSRST</sequence>
<feature type="non-terminal residue" evidence="2">
    <location>
        <position position="254"/>
    </location>
</feature>
<dbReference type="AlphaFoldDB" id="A0A0B6ZK62"/>
<gene>
    <name evidence="2" type="primary">ORF68506</name>
</gene>
<feature type="region of interest" description="Disordered" evidence="1">
    <location>
        <begin position="1"/>
        <end position="88"/>
    </location>
</feature>
<feature type="compositionally biased region" description="Basic and acidic residues" evidence="1">
    <location>
        <begin position="220"/>
        <end position="230"/>
    </location>
</feature>
<evidence type="ECO:0000313" key="2">
    <source>
        <dbReference type="EMBL" id="CEK68984.1"/>
    </source>
</evidence>